<name>A0AAN8J021_TRICO</name>
<evidence type="ECO:0000313" key="2">
    <source>
        <dbReference type="Proteomes" id="UP001331761"/>
    </source>
</evidence>
<gene>
    <name evidence="1" type="ORF">GCK32_017769</name>
</gene>
<evidence type="ECO:0000313" key="1">
    <source>
        <dbReference type="EMBL" id="KAK5971269.1"/>
    </source>
</evidence>
<reference evidence="1 2" key="1">
    <citation type="submission" date="2019-10" db="EMBL/GenBank/DDBJ databases">
        <title>Assembly and Annotation for the nematode Trichostrongylus colubriformis.</title>
        <authorList>
            <person name="Martin J."/>
        </authorList>
    </citation>
    <scope>NUCLEOTIDE SEQUENCE [LARGE SCALE GENOMIC DNA]</scope>
    <source>
        <strain evidence="1">G859</strain>
        <tissue evidence="1">Whole worm</tissue>
    </source>
</reference>
<dbReference type="EMBL" id="WIXE01018026">
    <property type="protein sequence ID" value="KAK5971269.1"/>
    <property type="molecule type" value="Genomic_DNA"/>
</dbReference>
<comment type="caution">
    <text evidence="1">The sequence shown here is derived from an EMBL/GenBank/DDBJ whole genome shotgun (WGS) entry which is preliminary data.</text>
</comment>
<feature type="non-terminal residue" evidence="1">
    <location>
        <position position="1"/>
    </location>
</feature>
<dbReference type="AlphaFoldDB" id="A0AAN8J021"/>
<keyword evidence="2" id="KW-1185">Reference proteome</keyword>
<protein>
    <submittedName>
        <fullName evidence="1">Uncharacterized protein</fullName>
    </submittedName>
</protein>
<dbReference type="Proteomes" id="UP001331761">
    <property type="component" value="Unassembled WGS sequence"/>
</dbReference>
<organism evidence="1 2">
    <name type="scientific">Trichostrongylus colubriformis</name>
    <name type="common">Black scour worm</name>
    <dbReference type="NCBI Taxonomy" id="6319"/>
    <lineage>
        <taxon>Eukaryota</taxon>
        <taxon>Metazoa</taxon>
        <taxon>Ecdysozoa</taxon>
        <taxon>Nematoda</taxon>
        <taxon>Chromadorea</taxon>
        <taxon>Rhabditida</taxon>
        <taxon>Rhabditina</taxon>
        <taxon>Rhabditomorpha</taxon>
        <taxon>Strongyloidea</taxon>
        <taxon>Trichostrongylidae</taxon>
        <taxon>Trichostrongylus</taxon>
    </lineage>
</organism>
<proteinExistence type="predicted"/>
<sequence length="28" mass="3254">LYRKLIKMISNSYLKSPIPGHTLVVRIL</sequence>
<accession>A0AAN8J021</accession>